<protein>
    <submittedName>
        <fullName evidence="1">Uncharacterized protein</fullName>
    </submittedName>
</protein>
<organism evidence="1 2">
    <name type="scientific">Mycobacterium tuberculosis</name>
    <dbReference type="NCBI Taxonomy" id="1773"/>
    <lineage>
        <taxon>Bacteria</taxon>
        <taxon>Bacillati</taxon>
        <taxon>Actinomycetota</taxon>
        <taxon>Actinomycetes</taxon>
        <taxon>Mycobacteriales</taxon>
        <taxon>Mycobacteriaceae</taxon>
        <taxon>Mycobacterium</taxon>
        <taxon>Mycobacterium tuberculosis complex</taxon>
    </lineage>
</organism>
<reference evidence="2" key="1">
    <citation type="submission" date="2015-03" db="EMBL/GenBank/DDBJ databases">
        <authorList>
            <consortium name="Pathogen Informatics"/>
        </authorList>
    </citation>
    <scope>NUCLEOTIDE SEQUENCE [LARGE SCALE GENOMIC DNA]</scope>
    <source>
        <strain evidence="2">K00500041</strain>
    </source>
</reference>
<dbReference type="Proteomes" id="UP000038802">
    <property type="component" value="Unassembled WGS sequence"/>
</dbReference>
<name>A0A0U0RD26_MYCTX</name>
<dbReference type="AlphaFoldDB" id="A0A0U0RD26"/>
<accession>A0A0U0RD26</accession>
<dbReference type="EMBL" id="CSAE01000257">
    <property type="protein sequence ID" value="COV95839.1"/>
    <property type="molecule type" value="Genomic_DNA"/>
</dbReference>
<proteinExistence type="predicted"/>
<evidence type="ECO:0000313" key="2">
    <source>
        <dbReference type="Proteomes" id="UP000038802"/>
    </source>
</evidence>
<evidence type="ECO:0000313" key="1">
    <source>
        <dbReference type="EMBL" id="COV95839.1"/>
    </source>
</evidence>
<sequence>MRAPAPSLMPMSGRPVLIASSWTLTIFSPYTSPRLPPNTVASWLKMHTSRPSMVP</sequence>
<gene>
    <name evidence="1" type="ORF">ERS007703_02390</name>
</gene>